<dbReference type="Proteomes" id="UP000054937">
    <property type="component" value="Unassembled WGS sequence"/>
</dbReference>
<sequence length="409" mass="48804">MQEIDQLVQLERKYQNLKNLQESRQSIQSIRQSQDLIQKDFQASKINKEKTNYQNTLLNNWNNTGSKIFSAQQQDKLNKEGFNINQLDSLNKIQYLENKNNNLDQLQKKIQIKDLVDKQNLGILSRNQQSYILEKKNSLQNELQIVEDEDLVVMAQSQEIGKTLSDKNRKGQSYLINSQHFSQILKNEIVQSQLNIDEKYKEQEKIIGVLNNHQNEKKTSLQKNEWEENQIKLANKSLEQCQIDYKVIMNCADWFYCYVFKGFMNKHLKNYDMLNSYVQKFFGGKQIPHDINLREQNCYIENQAVLNPDVQNLTYILKQKTKFFSYHYDYVNYNAYYYAIPGGYNIFNNIVYYLIFMYRRLLDPDNDSNAYEKDSLLVKNKEIQIIYSKLFCKDISQQLLKEKYAYSYR</sequence>
<evidence type="ECO:0000313" key="1">
    <source>
        <dbReference type="EMBL" id="KRX06789.1"/>
    </source>
</evidence>
<name>A0A0V0QY39_PSEPJ</name>
<proteinExistence type="predicted"/>
<dbReference type="InParanoid" id="A0A0V0QY39"/>
<dbReference type="AlphaFoldDB" id="A0A0V0QY39"/>
<organism evidence="1 2">
    <name type="scientific">Pseudocohnilembus persalinus</name>
    <name type="common">Ciliate</name>
    <dbReference type="NCBI Taxonomy" id="266149"/>
    <lineage>
        <taxon>Eukaryota</taxon>
        <taxon>Sar</taxon>
        <taxon>Alveolata</taxon>
        <taxon>Ciliophora</taxon>
        <taxon>Intramacronucleata</taxon>
        <taxon>Oligohymenophorea</taxon>
        <taxon>Scuticociliatia</taxon>
        <taxon>Philasterida</taxon>
        <taxon>Pseudocohnilembidae</taxon>
        <taxon>Pseudocohnilembus</taxon>
    </lineage>
</organism>
<protein>
    <submittedName>
        <fullName evidence="1">Uncharacterized protein</fullName>
    </submittedName>
</protein>
<gene>
    <name evidence="1" type="ORF">PPERSA_11434</name>
</gene>
<accession>A0A0V0QY39</accession>
<dbReference type="EMBL" id="LDAU01000091">
    <property type="protein sequence ID" value="KRX06789.1"/>
    <property type="molecule type" value="Genomic_DNA"/>
</dbReference>
<reference evidence="1 2" key="1">
    <citation type="journal article" date="2015" name="Sci. Rep.">
        <title>Genome of the facultative scuticociliatosis pathogen Pseudocohnilembus persalinus provides insight into its virulence through horizontal gene transfer.</title>
        <authorList>
            <person name="Xiong J."/>
            <person name="Wang G."/>
            <person name="Cheng J."/>
            <person name="Tian M."/>
            <person name="Pan X."/>
            <person name="Warren A."/>
            <person name="Jiang C."/>
            <person name="Yuan D."/>
            <person name="Miao W."/>
        </authorList>
    </citation>
    <scope>NUCLEOTIDE SEQUENCE [LARGE SCALE GENOMIC DNA]</scope>
    <source>
        <strain evidence="1">36N120E</strain>
    </source>
</reference>
<comment type="caution">
    <text evidence="1">The sequence shown here is derived from an EMBL/GenBank/DDBJ whole genome shotgun (WGS) entry which is preliminary data.</text>
</comment>
<keyword evidence="2" id="KW-1185">Reference proteome</keyword>
<evidence type="ECO:0000313" key="2">
    <source>
        <dbReference type="Proteomes" id="UP000054937"/>
    </source>
</evidence>